<dbReference type="EMBL" id="JANCYW010000002">
    <property type="protein sequence ID" value="KAK4534539.1"/>
    <property type="molecule type" value="Genomic_DNA"/>
</dbReference>
<keyword evidence="3" id="KW-0597">Phosphoprotein</keyword>
<feature type="domain" description="Protein kinase" evidence="12">
    <location>
        <begin position="90"/>
        <end position="408"/>
    </location>
</feature>
<gene>
    <name evidence="14" type="ORF">CDCA_CDCA02G0564</name>
</gene>
<dbReference type="GO" id="GO:0004674">
    <property type="term" value="F:protein serine/threonine kinase activity"/>
    <property type="evidence" value="ECO:0007669"/>
    <property type="project" value="UniProtKB-KW"/>
</dbReference>
<dbReference type="InterPro" id="IPR008271">
    <property type="entry name" value="Ser/Thr_kinase_AS"/>
</dbReference>
<feature type="domain" description="AGC-kinase C-terminal" evidence="13">
    <location>
        <begin position="409"/>
        <end position="487"/>
    </location>
</feature>
<dbReference type="PROSITE" id="PS00108">
    <property type="entry name" value="PROTEIN_KINASE_ST"/>
    <property type="match status" value="1"/>
</dbReference>
<dbReference type="GO" id="GO:0007010">
    <property type="term" value="P:cytoskeleton organization"/>
    <property type="evidence" value="ECO:0007669"/>
    <property type="project" value="UniProtKB-ARBA"/>
</dbReference>
<organism evidence="14 15">
    <name type="scientific">Cyanidium caldarium</name>
    <name type="common">Red alga</name>
    <dbReference type="NCBI Taxonomy" id="2771"/>
    <lineage>
        <taxon>Eukaryota</taxon>
        <taxon>Rhodophyta</taxon>
        <taxon>Bangiophyceae</taxon>
        <taxon>Cyanidiales</taxon>
        <taxon>Cyanidiaceae</taxon>
        <taxon>Cyanidium</taxon>
    </lineage>
</organism>
<dbReference type="PANTHER" id="PTHR24351">
    <property type="entry name" value="RIBOSOMAL PROTEIN S6 KINASE"/>
    <property type="match status" value="1"/>
</dbReference>
<comment type="catalytic activity">
    <reaction evidence="8">
        <text>L-threonyl-[protein] + ATP = O-phospho-L-threonyl-[protein] + ADP + H(+)</text>
        <dbReference type="Rhea" id="RHEA:46608"/>
        <dbReference type="Rhea" id="RHEA-COMP:11060"/>
        <dbReference type="Rhea" id="RHEA-COMP:11605"/>
        <dbReference type="ChEBI" id="CHEBI:15378"/>
        <dbReference type="ChEBI" id="CHEBI:30013"/>
        <dbReference type="ChEBI" id="CHEBI:30616"/>
        <dbReference type="ChEBI" id="CHEBI:61977"/>
        <dbReference type="ChEBI" id="CHEBI:456216"/>
        <dbReference type="EC" id="2.7.11.1"/>
    </reaction>
</comment>
<feature type="binding site" evidence="10">
    <location>
        <position position="119"/>
    </location>
    <ligand>
        <name>ATP</name>
        <dbReference type="ChEBI" id="CHEBI:30616"/>
    </ligand>
</feature>
<evidence type="ECO:0000313" key="14">
    <source>
        <dbReference type="EMBL" id="KAK4534539.1"/>
    </source>
</evidence>
<comment type="catalytic activity">
    <reaction evidence="9">
        <text>L-seryl-[protein] + ATP = O-phospho-L-seryl-[protein] + ADP + H(+)</text>
        <dbReference type="Rhea" id="RHEA:17989"/>
        <dbReference type="Rhea" id="RHEA-COMP:9863"/>
        <dbReference type="Rhea" id="RHEA-COMP:11604"/>
        <dbReference type="ChEBI" id="CHEBI:15378"/>
        <dbReference type="ChEBI" id="CHEBI:29999"/>
        <dbReference type="ChEBI" id="CHEBI:30616"/>
        <dbReference type="ChEBI" id="CHEBI:83421"/>
        <dbReference type="ChEBI" id="CHEBI:456216"/>
        <dbReference type="EC" id="2.7.11.1"/>
    </reaction>
</comment>
<dbReference type="SUPFAM" id="SSF56112">
    <property type="entry name" value="Protein kinase-like (PK-like)"/>
    <property type="match status" value="1"/>
</dbReference>
<dbReference type="InterPro" id="IPR000719">
    <property type="entry name" value="Prot_kinase_dom"/>
</dbReference>
<dbReference type="PROSITE" id="PS51285">
    <property type="entry name" value="AGC_KINASE_CTER"/>
    <property type="match status" value="1"/>
</dbReference>
<dbReference type="GO" id="GO:0005524">
    <property type="term" value="F:ATP binding"/>
    <property type="evidence" value="ECO:0007669"/>
    <property type="project" value="UniProtKB-UniRule"/>
</dbReference>
<feature type="region of interest" description="Disordered" evidence="11">
    <location>
        <begin position="524"/>
        <end position="555"/>
    </location>
</feature>
<dbReference type="PROSITE" id="PS50011">
    <property type="entry name" value="PROTEIN_KINASE_DOM"/>
    <property type="match status" value="1"/>
</dbReference>
<feature type="compositionally biased region" description="Basic and acidic residues" evidence="11">
    <location>
        <begin position="38"/>
        <end position="57"/>
    </location>
</feature>
<evidence type="ECO:0000256" key="5">
    <source>
        <dbReference type="ARBA" id="ARBA00022741"/>
    </source>
</evidence>
<feature type="compositionally biased region" description="Low complexity" evidence="11">
    <location>
        <begin position="524"/>
        <end position="537"/>
    </location>
</feature>
<dbReference type="Pfam" id="PF00069">
    <property type="entry name" value="Pkinase"/>
    <property type="match status" value="1"/>
</dbReference>
<feature type="region of interest" description="Disordered" evidence="11">
    <location>
        <begin position="16"/>
        <end position="57"/>
    </location>
</feature>
<dbReference type="PROSITE" id="PS00107">
    <property type="entry name" value="PROTEIN_KINASE_ATP"/>
    <property type="match status" value="1"/>
</dbReference>
<evidence type="ECO:0000256" key="4">
    <source>
        <dbReference type="ARBA" id="ARBA00022679"/>
    </source>
</evidence>
<reference evidence="14 15" key="1">
    <citation type="submission" date="2022-07" db="EMBL/GenBank/DDBJ databases">
        <title>Genome-wide signatures of adaptation to extreme environments.</title>
        <authorList>
            <person name="Cho C.H."/>
            <person name="Yoon H.S."/>
        </authorList>
    </citation>
    <scope>NUCLEOTIDE SEQUENCE [LARGE SCALE GENOMIC DNA]</scope>
    <source>
        <strain evidence="14 15">DBV 063 E5</strain>
    </source>
</reference>
<evidence type="ECO:0000259" key="12">
    <source>
        <dbReference type="PROSITE" id="PS50011"/>
    </source>
</evidence>
<evidence type="ECO:0000256" key="9">
    <source>
        <dbReference type="ARBA" id="ARBA00048679"/>
    </source>
</evidence>
<keyword evidence="7 10" id="KW-0067">ATP-binding</keyword>
<evidence type="ECO:0000256" key="6">
    <source>
        <dbReference type="ARBA" id="ARBA00022777"/>
    </source>
</evidence>
<keyword evidence="4" id="KW-0808">Transferase</keyword>
<evidence type="ECO:0000256" key="10">
    <source>
        <dbReference type="PROSITE-ProRule" id="PRU10141"/>
    </source>
</evidence>
<accession>A0AAV9IQD8</accession>
<evidence type="ECO:0000259" key="13">
    <source>
        <dbReference type="PROSITE" id="PS51285"/>
    </source>
</evidence>
<sequence>MSCCESTTAVLRSRLLRGPTAEGTAEHERLAANSTREPTVDGRDSKEAPGGSLDERGTVYRDVLSATHLPGAHSISPTTAERRRRRLDQFEVLRLIGKGAFGKVLLVRYRPTGELFALKSMKKEALLQRNDVGQVRSERNVLALLMETRHAQETASAPHPFVVQLHCAFQSAERVYLVMDFVGGGPLFVHLRREALFGEAVARFYAAEMLVAIEYLHSLGVVHRDLKPENVLLDRDGHLVLTDFGLSKAGMGAPPSATGGAVDVPSAVEDGRYGALLTHSWCGTEDYMPPEVVAREGHSFAADYWSYGCLLYEMLTGLAPFSPQAARLGGGTPTGRRRRQRRTGAPSPQPRRHDVASRAALRERILQAKPRFPHYLTNEAQSLIRRLLCRAPEQRLQHAALLRQHPWFRGVPWHRVEARDWAPPMVPCCDESGAPISPSSARNFARPSLERAVISPRTPPDFALSPQRDAHFHAFTYVAPHAMHLAEALGAAERHSPRNGNSSSASARDDAVWITWEAERESSSASSAALTAPVASSLEDGEEDTAAETAAAVAEMQQAARDACEIFSDAEPSGASA</sequence>
<dbReference type="SMART" id="SM00220">
    <property type="entry name" value="S_TKc"/>
    <property type="match status" value="1"/>
</dbReference>
<keyword evidence="15" id="KW-1185">Reference proteome</keyword>
<dbReference type="InterPro" id="IPR000961">
    <property type="entry name" value="AGC-kinase_C"/>
</dbReference>
<evidence type="ECO:0000256" key="1">
    <source>
        <dbReference type="ARBA" id="ARBA00012513"/>
    </source>
</evidence>
<dbReference type="InterPro" id="IPR011009">
    <property type="entry name" value="Kinase-like_dom_sf"/>
</dbReference>
<dbReference type="Gene3D" id="3.30.200.20">
    <property type="entry name" value="Phosphorylase Kinase, domain 1"/>
    <property type="match status" value="1"/>
</dbReference>
<comment type="caution">
    <text evidence="14">The sequence shown here is derived from an EMBL/GenBank/DDBJ whole genome shotgun (WGS) entry which is preliminary data.</text>
</comment>
<evidence type="ECO:0000256" key="3">
    <source>
        <dbReference type="ARBA" id="ARBA00022553"/>
    </source>
</evidence>
<evidence type="ECO:0000256" key="2">
    <source>
        <dbReference type="ARBA" id="ARBA00022527"/>
    </source>
</evidence>
<protein>
    <recommendedName>
        <fullName evidence="1">non-specific serine/threonine protein kinase</fullName>
        <ecNumber evidence="1">2.7.11.1</ecNumber>
    </recommendedName>
</protein>
<dbReference type="EC" id="2.7.11.1" evidence="1"/>
<proteinExistence type="predicted"/>
<dbReference type="Proteomes" id="UP001301350">
    <property type="component" value="Unassembled WGS sequence"/>
</dbReference>
<evidence type="ECO:0000256" key="8">
    <source>
        <dbReference type="ARBA" id="ARBA00047899"/>
    </source>
</evidence>
<evidence type="ECO:0000256" key="11">
    <source>
        <dbReference type="SAM" id="MobiDB-lite"/>
    </source>
</evidence>
<keyword evidence="5 10" id="KW-0547">Nucleotide-binding</keyword>
<dbReference type="InterPro" id="IPR017441">
    <property type="entry name" value="Protein_kinase_ATP_BS"/>
</dbReference>
<name>A0AAV9IQD8_CYACA</name>
<keyword evidence="2" id="KW-0723">Serine/threonine-protein kinase</keyword>
<dbReference type="Gene3D" id="1.10.510.10">
    <property type="entry name" value="Transferase(Phosphotransferase) domain 1"/>
    <property type="match status" value="1"/>
</dbReference>
<dbReference type="FunFam" id="1.10.510.10:FF:000024">
    <property type="entry name" value="Probable serine/threonine-protein kinase cot-1"/>
    <property type="match status" value="1"/>
</dbReference>
<dbReference type="CDD" id="cd05123">
    <property type="entry name" value="STKc_AGC"/>
    <property type="match status" value="1"/>
</dbReference>
<evidence type="ECO:0000313" key="15">
    <source>
        <dbReference type="Proteomes" id="UP001301350"/>
    </source>
</evidence>
<evidence type="ECO:0000256" key="7">
    <source>
        <dbReference type="ARBA" id="ARBA00022840"/>
    </source>
</evidence>
<feature type="region of interest" description="Disordered" evidence="11">
    <location>
        <begin position="323"/>
        <end position="357"/>
    </location>
</feature>
<dbReference type="InterPro" id="IPR045270">
    <property type="entry name" value="STKc_AGC"/>
</dbReference>
<keyword evidence="6" id="KW-0418">Kinase</keyword>
<dbReference type="AlphaFoldDB" id="A0AAV9IQD8"/>